<reference evidence="1 2" key="1">
    <citation type="journal article" date="2013" name="Environ. Microbiol.">
        <title>Chloride and organic osmolytes: a hybrid strategy to cope with elevated salinities by the moderately halophilic, chloride-dependent bacterium Halobacillus halophilus.</title>
        <authorList>
            <person name="Saum S.H."/>
            <person name="Pfeiffer F."/>
            <person name="Palm P."/>
            <person name="Rampp M."/>
            <person name="Schuster S.C."/>
            <person name="Muller V."/>
            <person name="Oesterhelt D."/>
        </authorList>
    </citation>
    <scope>NUCLEOTIDE SEQUENCE [LARGE SCALE GENOMIC DNA]</scope>
    <source>
        <strain evidence="2">ATCC 35676 / DSM 2266 / JCM 20832 / KCTC 3685 / LMG 17431 / NBRC 102448 / NCIMB 2269</strain>
    </source>
</reference>
<dbReference type="AlphaFoldDB" id="I0JKY8"/>
<evidence type="ECO:0000313" key="2">
    <source>
        <dbReference type="Proteomes" id="UP000007397"/>
    </source>
</evidence>
<dbReference type="PATRIC" id="fig|866895.3.peg.1474"/>
<gene>
    <name evidence="1" type="ordered locus">HBHAL_2465</name>
</gene>
<dbReference type="eggNOG" id="ENOG502ZBVA">
    <property type="taxonomic scope" value="Bacteria"/>
</dbReference>
<proteinExistence type="predicted"/>
<dbReference type="KEGG" id="hhd:HBHAL_2465"/>
<evidence type="ECO:0000313" key="1">
    <source>
        <dbReference type="EMBL" id="CCG44808.1"/>
    </source>
</evidence>
<organism evidence="1 2">
    <name type="scientific">Halobacillus halophilus (strain ATCC 35676 / DSM 2266 / JCM 20832 / KCTC 3685 / LMG 17431 / NBRC 102448 / NCIMB 2269)</name>
    <name type="common">Sporosarcina halophila</name>
    <dbReference type="NCBI Taxonomy" id="866895"/>
    <lineage>
        <taxon>Bacteria</taxon>
        <taxon>Bacillati</taxon>
        <taxon>Bacillota</taxon>
        <taxon>Bacilli</taxon>
        <taxon>Bacillales</taxon>
        <taxon>Bacillaceae</taxon>
        <taxon>Halobacillus</taxon>
    </lineage>
</organism>
<dbReference type="STRING" id="866895.HBHAL_2465"/>
<accession>I0JKY8</accession>
<dbReference type="RefSeq" id="WP_014642709.1">
    <property type="nucleotide sequence ID" value="NC_017668.1"/>
</dbReference>
<dbReference type="EMBL" id="HE717023">
    <property type="protein sequence ID" value="CCG44808.1"/>
    <property type="molecule type" value="Genomic_DNA"/>
</dbReference>
<sequence>MNPDLCELLANDGFLRCYLTDTAGSPVDEISCEEQGNREDISVQLPDGEQVILQKVTIRKQGYVVVEVEDEDTLCVSEPIPFCFFEYVILCAPAGTEVVCSVTEFDCQACVNCLDGAFESLDINFLICQSIQTVADVLVEHEVGFCLPRDVIVPDRCSFTMPNQCPVIFPGQMIDLEVNSKDTLENECSTSTVSPTLAQVQEVACLSVMRVYDWIVQQSDFKKTIPAGDVEFSCSPCDIHLFVPADILCDRFLSGKVICGDIDPVEGAEVTFRAEPAIVDFTPDSVFTDEFGNFEVEAIVPAVTEPTDVVITAETTVNGQMVSTSLPTIVQCLADPCIIELFSTEQIFCDGFVDGRVRCDGRVIEGAVVTLESSDPAVTFDPNPVLTGSHGNYFAGVTVADETPPTLITITASTTVEGQMISASVEILVECDSPCP</sequence>
<dbReference type="Proteomes" id="UP000007397">
    <property type="component" value="Chromosome"/>
</dbReference>
<dbReference type="HOGENOM" id="CLU_628161_0_0_9"/>
<protein>
    <submittedName>
        <fullName evidence="1">Uncharacterized protein</fullName>
    </submittedName>
</protein>
<keyword evidence="2" id="KW-1185">Reference proteome</keyword>
<name>I0JKY8_HALH3</name>